<dbReference type="Gene3D" id="3.80.10.10">
    <property type="entry name" value="Ribonuclease Inhibitor"/>
    <property type="match status" value="1"/>
</dbReference>
<dbReference type="AlphaFoldDB" id="A0A8H5FJP8"/>
<organism evidence="2 3">
    <name type="scientific">Ephemerocybe angulata</name>
    <dbReference type="NCBI Taxonomy" id="980116"/>
    <lineage>
        <taxon>Eukaryota</taxon>
        <taxon>Fungi</taxon>
        <taxon>Dikarya</taxon>
        <taxon>Basidiomycota</taxon>
        <taxon>Agaricomycotina</taxon>
        <taxon>Agaricomycetes</taxon>
        <taxon>Agaricomycetidae</taxon>
        <taxon>Agaricales</taxon>
        <taxon>Agaricineae</taxon>
        <taxon>Psathyrellaceae</taxon>
        <taxon>Ephemerocybe</taxon>
    </lineage>
</organism>
<name>A0A8H5FJP8_9AGAR</name>
<keyword evidence="3" id="KW-1185">Reference proteome</keyword>
<evidence type="ECO:0000313" key="2">
    <source>
        <dbReference type="EMBL" id="KAF5339296.1"/>
    </source>
</evidence>
<dbReference type="SUPFAM" id="SSF52047">
    <property type="entry name" value="RNI-like"/>
    <property type="match status" value="1"/>
</dbReference>
<dbReference type="Pfam" id="PF12937">
    <property type="entry name" value="F-box-like"/>
    <property type="match status" value="1"/>
</dbReference>
<comment type="caution">
    <text evidence="2">The sequence shown here is derived from an EMBL/GenBank/DDBJ whole genome shotgun (WGS) entry which is preliminary data.</text>
</comment>
<dbReference type="EMBL" id="JAACJK010000008">
    <property type="protein sequence ID" value="KAF5339296.1"/>
    <property type="molecule type" value="Genomic_DNA"/>
</dbReference>
<dbReference type="InterPro" id="IPR032675">
    <property type="entry name" value="LRR_dom_sf"/>
</dbReference>
<gene>
    <name evidence="2" type="ORF">D9611_009849</name>
</gene>
<evidence type="ECO:0000259" key="1">
    <source>
        <dbReference type="Pfam" id="PF12937"/>
    </source>
</evidence>
<accession>A0A8H5FJP8</accession>
<protein>
    <recommendedName>
        <fullName evidence="1">F-box domain-containing protein</fullName>
    </recommendedName>
</protein>
<feature type="domain" description="F-box" evidence="1">
    <location>
        <begin position="36"/>
        <end position="97"/>
    </location>
</feature>
<dbReference type="Gene3D" id="1.20.1280.50">
    <property type="match status" value="1"/>
</dbReference>
<dbReference type="Proteomes" id="UP000541558">
    <property type="component" value="Unassembled WGS sequence"/>
</dbReference>
<dbReference type="OrthoDB" id="3073200at2759"/>
<evidence type="ECO:0000313" key="3">
    <source>
        <dbReference type="Proteomes" id="UP000541558"/>
    </source>
</evidence>
<reference evidence="2 3" key="1">
    <citation type="journal article" date="2020" name="ISME J.">
        <title>Uncovering the hidden diversity of litter-decomposition mechanisms in mushroom-forming fungi.</title>
        <authorList>
            <person name="Floudas D."/>
            <person name="Bentzer J."/>
            <person name="Ahren D."/>
            <person name="Johansson T."/>
            <person name="Persson P."/>
            <person name="Tunlid A."/>
        </authorList>
    </citation>
    <scope>NUCLEOTIDE SEQUENCE [LARGE SCALE GENOMIC DNA]</scope>
    <source>
        <strain evidence="2 3">CBS 175.51</strain>
    </source>
</reference>
<proteinExistence type="predicted"/>
<sequence>MALIPHTEQASPSGATHTNFQLADVNHDRETTPSPISILPPELLHVIFLHLVKRQDLFPLFEDHSRRSLRIIRVCHVCSAWREVALHHVDLWTDILIHGGISSPSLFDDIWKKPHDRPIRVQYFEGEWDGWDGTEKADPRFTHILQTAANRRIEKIAIDIPDLFLGIMPSDMFDNVVDLRSLNFRVRATWGPTDMFPRDLSRKNINLRRLQISGCQIPWIAPLLHSPHLTHLFLDSVPRFTEAHTVDFFKMLMTVSSQLISLHITNVLKSAISTEYLADRTHPLFLSPPIVLPNLRSMTMCSCMDQGVLHILLSILRLPPPIALSEMALEGNSWKYGQRGFDRTIHNFQEPQDFFDVWMRAHGALGKVSPIIDPEQVHISRDGTLIKAWRKLSPSQESMLSPERGTLTDKPWITLRTPLAASFSATFPHVYREHMWSFSKLRVLSLEGDLPLFAWLELAALPALSVVQVATWFSGNFLDFLRGSPGHPAFLTLQVIVFRETVGSDLLLSWVDDLLDSLLAWSRSSEKLEGSTRMLEELRIPWHAGWQQPEDWKVQAGRFSTVAHRISC</sequence>
<dbReference type="InterPro" id="IPR001810">
    <property type="entry name" value="F-box_dom"/>
</dbReference>